<evidence type="ECO:0000256" key="2">
    <source>
        <dbReference type="ARBA" id="ARBA00004613"/>
    </source>
</evidence>
<accession>A0A9P5S8M0</accession>
<dbReference type="AlphaFoldDB" id="A0A9P5S8M0"/>
<proteinExistence type="predicted"/>
<dbReference type="GO" id="GO:0043657">
    <property type="term" value="C:host cell"/>
    <property type="evidence" value="ECO:0007669"/>
    <property type="project" value="UniProtKB-SubCell"/>
</dbReference>
<evidence type="ECO:0000256" key="3">
    <source>
        <dbReference type="ARBA" id="ARBA00022525"/>
    </source>
</evidence>
<evidence type="ECO:0000259" key="4">
    <source>
        <dbReference type="Pfam" id="PF20147"/>
    </source>
</evidence>
<keyword evidence="6" id="KW-1185">Reference proteome</keyword>
<keyword evidence="3" id="KW-0964">Secreted</keyword>
<feature type="domain" description="Crinkler effector protein N-terminal" evidence="4">
    <location>
        <begin position="11"/>
        <end position="110"/>
    </location>
</feature>
<protein>
    <recommendedName>
        <fullName evidence="4">Crinkler effector protein N-terminal domain-containing protein</fullName>
    </recommendedName>
</protein>
<comment type="caution">
    <text evidence="5">The sequence shown here is derived from an EMBL/GenBank/DDBJ whole genome shotgun (WGS) entry which is preliminary data.</text>
</comment>
<dbReference type="GO" id="GO:0005576">
    <property type="term" value="C:extracellular region"/>
    <property type="evidence" value="ECO:0007669"/>
    <property type="project" value="UniProtKB-SubCell"/>
</dbReference>
<comment type="subcellular location">
    <subcellularLocation>
        <location evidence="1">Host cell</location>
    </subcellularLocation>
    <subcellularLocation>
        <location evidence="2">Secreted</location>
    </subcellularLocation>
</comment>
<dbReference type="Pfam" id="PF20147">
    <property type="entry name" value="Crinkler"/>
    <property type="match status" value="1"/>
</dbReference>
<organism evidence="5 6">
    <name type="scientific">Podila minutissima</name>
    <dbReference type="NCBI Taxonomy" id="64525"/>
    <lineage>
        <taxon>Eukaryota</taxon>
        <taxon>Fungi</taxon>
        <taxon>Fungi incertae sedis</taxon>
        <taxon>Mucoromycota</taxon>
        <taxon>Mortierellomycotina</taxon>
        <taxon>Mortierellomycetes</taxon>
        <taxon>Mortierellales</taxon>
        <taxon>Mortierellaceae</taxon>
        <taxon>Podila</taxon>
    </lineage>
</organism>
<reference evidence="5" key="1">
    <citation type="journal article" date="2020" name="Fungal Divers.">
        <title>Resolving the Mortierellaceae phylogeny through synthesis of multi-gene phylogenetics and phylogenomics.</title>
        <authorList>
            <person name="Vandepol N."/>
            <person name="Liber J."/>
            <person name="Desiro A."/>
            <person name="Na H."/>
            <person name="Kennedy M."/>
            <person name="Barry K."/>
            <person name="Grigoriev I.V."/>
            <person name="Miller A.N."/>
            <person name="O'Donnell K."/>
            <person name="Stajich J.E."/>
            <person name="Bonito G."/>
        </authorList>
    </citation>
    <scope>NUCLEOTIDE SEQUENCE</scope>
    <source>
        <strain evidence="5">NVP1</strain>
    </source>
</reference>
<gene>
    <name evidence="5" type="ORF">BG006_003073</name>
</gene>
<dbReference type="EMBL" id="JAAAUY010001798">
    <property type="protein sequence ID" value="KAF9318936.1"/>
    <property type="molecule type" value="Genomic_DNA"/>
</dbReference>
<name>A0A9P5S8M0_9FUNG</name>
<evidence type="ECO:0000256" key="1">
    <source>
        <dbReference type="ARBA" id="ARBA00004340"/>
    </source>
</evidence>
<dbReference type="Proteomes" id="UP000696485">
    <property type="component" value="Unassembled WGS sequence"/>
</dbReference>
<dbReference type="InterPro" id="IPR045379">
    <property type="entry name" value="Crinkler_N"/>
</dbReference>
<evidence type="ECO:0000313" key="6">
    <source>
        <dbReference type="Proteomes" id="UP000696485"/>
    </source>
</evidence>
<evidence type="ECO:0000313" key="5">
    <source>
        <dbReference type="EMBL" id="KAF9318936.1"/>
    </source>
</evidence>
<sequence>MPKGKNTSRILNLFCLVDGEAPSNAFSIKIPSDGTVDDLKDLIKTKKSPRFDDVAPDELTLWRVSFLVTPSKRKESVFLDPNTAKELDPMDDIFVVFKDMIEKSVNVIVQRPPPQVHAPVAAHPSDSSRHGLPLSAPDDGVIKEIQGVFHPCDRGSYYAPQLSDLMPWQERPMGEAIDIVLENVGTCLSSQPDRQNAKAESSFLVCSGTAGIGKTRYGRELYGSLRHQLSTAAKIKGLEYSPYYHYMLLDFGNGVSLGAAEASLDAETILGMRLAYAHFFQGRYREGFPDFYYRAVKYCGLFTISAVIIAIRQDLKLPEKRQLFLFLHVDEFQRIFVHRWQGTPKGNRPAPLTDAEIRLTGDKTECRTMEGRPTTEGHTTEGLCLFREMMRSLGSFMSGAIKPDMIQTFLSGTARKEVTLAAEPTSYTFKFLKCPTLSVGACYDIMSHFTTLTGVRPCQWMPKMAFFHLLTATGGLPRALQLLLEEFFGRRQEKCNTFKDTVENIGMNADPIFMNVARKLDDFYSITAFADNHKELVRALIRLCIFQQPSSRTLAPSDIFPELTLDVLERDAHTILEESEVHGKVLVRIPFFFLHLYNSTLDEVRNHLRSAFLHDWMEDRERAIIERFIAEYEVLRTNILIGVGRETATLGEIYQGALGQPETLNRTVKLKNLSVITAAHRFPESGKLTVREQQQLQEQERDWRSGVVIKNADGAGFGDVCVYREGYDNGDNILCALQAKKLRSPLSASLLTDEHTKNMDTVEKIREDSPLGQQGIKEARTITVLVSTADMTDHALQQLNSSFPDNCLLIYRGNFTEFFGDTFGMSAALASSKDLSWNFATRETLKRKQKLGKKVVDQILKNVPYRSYDDLIQKVPAMCSKKRDTDMGFLPYQPEKRRRVE</sequence>